<sequence length="450" mass="48891">MRETAINCRNRPISAAFFSDAALAQSGISRMSKLSDLFSKWKSRNKRNPESNEPFAERRDYTAKILNPGVDAAVEQAIKAIHASLPTPVFWLLGKTQSGKSAIVRTLTHSTAAEIGSGFKPCTKTAMFFDYPDSESALLRFLDTRGLSEAGYDPSEDMAWCERQAHLLIVVVKAMDHQLETLVSALRKIRKAHPDWPLIVAQTSLHEGYPGRAANHPQPYPFASEAVGPAVPAGLRISLLKQRQVLAGLNARFVPIDFTFPEDGYEPADYGIDAFWTAIEAALPIGLRAMLDIGRINDVYSKAAHPHIVSYAILTGCAAAIPLPAAGLSAVVILQGKMFHSIASIYGLPLTRQSVSEIIGAIGLGVLSGMGGRELLKLVPYYGQTVVAGMAGLYTAAVSYALGKTLCFYFSHTKQGEALSPEALNAMFKREFMRGGELLRDAVKRRQAPE</sequence>
<proteinExistence type="predicted"/>
<feature type="transmembrane region" description="Helical" evidence="1">
    <location>
        <begin position="381"/>
        <end position="402"/>
    </location>
</feature>
<name>H8GRF2_METAL</name>
<evidence type="ECO:0000256" key="1">
    <source>
        <dbReference type="SAM" id="Phobius"/>
    </source>
</evidence>
<dbReference type="CDD" id="cd00882">
    <property type="entry name" value="Ras_like_GTPase"/>
    <property type="match status" value="1"/>
</dbReference>
<dbReference type="Pfam" id="PF01926">
    <property type="entry name" value="MMR_HSR1"/>
    <property type="match status" value="1"/>
</dbReference>
<evidence type="ECO:0000259" key="2">
    <source>
        <dbReference type="Pfam" id="PF01926"/>
    </source>
</evidence>
<accession>H8GRF2</accession>
<keyword evidence="1" id="KW-0472">Membrane</keyword>
<keyword evidence="1" id="KW-0812">Transmembrane</keyword>
<dbReference type="InterPro" id="IPR006073">
    <property type="entry name" value="GTP-bd"/>
</dbReference>
<dbReference type="SUPFAM" id="SSF52540">
    <property type="entry name" value="P-loop containing nucleoside triphosphate hydrolases"/>
    <property type="match status" value="1"/>
</dbReference>
<keyword evidence="4" id="KW-1185">Reference proteome</keyword>
<feature type="transmembrane region" description="Helical" evidence="1">
    <location>
        <begin position="355"/>
        <end position="375"/>
    </location>
</feature>
<dbReference type="HOGENOM" id="CLU_057498_0_0_6"/>
<evidence type="ECO:0000313" key="4">
    <source>
        <dbReference type="Proteomes" id="UP000005090"/>
    </source>
</evidence>
<reference evidence="3 4" key="1">
    <citation type="journal article" date="2013" name="Genome Announc.">
        <title>Genome Sequence of the Obligate Gammaproteobacterial Methanotroph Methylomicrobium album Strain BG8.</title>
        <authorList>
            <person name="Kits K.D."/>
            <person name="Kalyuzhnaya M.G."/>
            <person name="Klotz M.G."/>
            <person name="Jetten M.S."/>
            <person name="Op den Camp H.J."/>
            <person name="Vuilleumier S."/>
            <person name="Bringel F."/>
            <person name="Dispirito A.A."/>
            <person name="Murrell J.C."/>
            <person name="Bruce D."/>
            <person name="Cheng J.F."/>
            <person name="Copeland A."/>
            <person name="Goodwin L."/>
            <person name="Hauser L."/>
            <person name="Lajus A."/>
            <person name="Land M.L."/>
            <person name="Lapidus A."/>
            <person name="Lucas S."/>
            <person name="Medigue C."/>
            <person name="Pitluck S."/>
            <person name="Woyke T."/>
            <person name="Zeytun A."/>
            <person name="Stein L.Y."/>
        </authorList>
    </citation>
    <scope>NUCLEOTIDE SEQUENCE [LARGE SCALE GENOMIC DNA]</scope>
    <source>
        <strain evidence="3 4">BG8</strain>
    </source>
</reference>
<gene>
    <name evidence="3" type="ORF">Metal_3482</name>
</gene>
<dbReference type="Gene3D" id="3.40.50.300">
    <property type="entry name" value="P-loop containing nucleotide triphosphate hydrolases"/>
    <property type="match status" value="1"/>
</dbReference>
<dbReference type="InterPro" id="IPR027417">
    <property type="entry name" value="P-loop_NTPase"/>
</dbReference>
<dbReference type="STRING" id="686340.Metal_3482"/>
<dbReference type="eggNOG" id="COG3597">
    <property type="taxonomic scope" value="Bacteria"/>
</dbReference>
<organism evidence="3 4">
    <name type="scientific">Methylomicrobium album BG8</name>
    <dbReference type="NCBI Taxonomy" id="686340"/>
    <lineage>
        <taxon>Bacteria</taxon>
        <taxon>Pseudomonadati</taxon>
        <taxon>Pseudomonadota</taxon>
        <taxon>Gammaproteobacteria</taxon>
        <taxon>Methylococcales</taxon>
        <taxon>Methylococcaceae</taxon>
        <taxon>Methylomicrobium</taxon>
    </lineage>
</organism>
<dbReference type="eggNOG" id="COG3596">
    <property type="taxonomic scope" value="Bacteria"/>
</dbReference>
<feature type="domain" description="G" evidence="2">
    <location>
        <begin position="92"/>
        <end position="191"/>
    </location>
</feature>
<feature type="transmembrane region" description="Helical" evidence="1">
    <location>
        <begin position="308"/>
        <end position="334"/>
    </location>
</feature>
<dbReference type="Proteomes" id="UP000005090">
    <property type="component" value="Chromosome"/>
</dbReference>
<evidence type="ECO:0000313" key="3">
    <source>
        <dbReference type="EMBL" id="EIC31131.1"/>
    </source>
</evidence>
<dbReference type="GO" id="GO:0005525">
    <property type="term" value="F:GTP binding"/>
    <property type="evidence" value="ECO:0007669"/>
    <property type="project" value="InterPro"/>
</dbReference>
<dbReference type="EMBL" id="CM001475">
    <property type="protein sequence ID" value="EIC31131.1"/>
    <property type="molecule type" value="Genomic_DNA"/>
</dbReference>
<dbReference type="AlphaFoldDB" id="H8GRF2"/>
<keyword evidence="1" id="KW-1133">Transmembrane helix</keyword>
<protein>
    <submittedName>
        <fullName evidence="3">Uncharacterized protein associated with GTPases</fullName>
    </submittedName>
</protein>